<name>A0A0W0H7B4_PSEFL</name>
<dbReference type="PANTHER" id="PTHR34821:SF2">
    <property type="entry name" value="INNER MEMBRANE PROTEIN YDCZ"/>
    <property type="match status" value="1"/>
</dbReference>
<reference evidence="2 3" key="1">
    <citation type="submission" date="2015-09" db="EMBL/GenBank/DDBJ databases">
        <title>Genome sequence of ICMP 11288.</title>
        <authorList>
            <person name="Visnovsky S."/>
            <person name="Lu A."/>
            <person name="Panda P."/>
            <person name="Pitman A."/>
        </authorList>
    </citation>
    <scope>NUCLEOTIDE SEQUENCE [LARGE SCALE GENOMIC DNA]</scope>
    <source>
        <strain evidence="2 3">ICMP 11288</strain>
    </source>
</reference>
<evidence type="ECO:0000313" key="2">
    <source>
        <dbReference type="EMBL" id="KTB56688.1"/>
    </source>
</evidence>
<feature type="transmembrane region" description="Helical" evidence="1">
    <location>
        <begin position="96"/>
        <end position="117"/>
    </location>
</feature>
<keyword evidence="1" id="KW-0812">Transmembrane</keyword>
<evidence type="ECO:0000256" key="1">
    <source>
        <dbReference type="SAM" id="Phobius"/>
    </source>
</evidence>
<gene>
    <name evidence="2" type="ORF">AO063_12025</name>
</gene>
<feature type="transmembrane region" description="Helical" evidence="1">
    <location>
        <begin position="71"/>
        <end position="90"/>
    </location>
</feature>
<evidence type="ECO:0008006" key="4">
    <source>
        <dbReference type="Google" id="ProtNLM"/>
    </source>
</evidence>
<sequence length="157" mass="15732">MNAAYYLLAIAAGLGITLQTTLNGQLAKGVGGDSVAAALFSFTAGAVCLGVFSLMRGGIVASLAAIPAQPWWSLLGGLLGAGALLSYVVLAPKIGLSALLGLAIAGQIISSLVIDHFGLMGASERPVSLIKLAGSMVMLAGLAIALFGDRWSALFSN</sequence>
<dbReference type="Pfam" id="PF04657">
    <property type="entry name" value="DMT_YdcZ"/>
    <property type="match status" value="1"/>
</dbReference>
<feature type="transmembrane region" description="Helical" evidence="1">
    <location>
        <begin position="34"/>
        <end position="59"/>
    </location>
</feature>
<protein>
    <recommendedName>
        <fullName evidence="4">EamA-like transporter family protein</fullName>
    </recommendedName>
</protein>
<proteinExistence type="predicted"/>
<feature type="transmembrane region" description="Helical" evidence="1">
    <location>
        <begin position="129"/>
        <end position="148"/>
    </location>
</feature>
<keyword evidence="1" id="KW-1133">Transmembrane helix</keyword>
<dbReference type="InterPro" id="IPR006750">
    <property type="entry name" value="YdcZ"/>
</dbReference>
<dbReference type="Proteomes" id="UP000054197">
    <property type="component" value="Unassembled WGS sequence"/>
</dbReference>
<dbReference type="GO" id="GO:0005886">
    <property type="term" value="C:plasma membrane"/>
    <property type="evidence" value="ECO:0007669"/>
    <property type="project" value="TreeGrafter"/>
</dbReference>
<dbReference type="AlphaFoldDB" id="A0A0W0H7B4"/>
<keyword evidence="1" id="KW-0472">Membrane</keyword>
<accession>A0A0W0H7B4</accession>
<dbReference type="RefSeq" id="WP_015371102.1">
    <property type="nucleotide sequence ID" value="NZ_LKEF01000066.1"/>
</dbReference>
<organism evidence="2 3">
    <name type="scientific">Pseudomonas fluorescens ICMP 11288</name>
    <dbReference type="NCBI Taxonomy" id="1198309"/>
    <lineage>
        <taxon>Bacteria</taxon>
        <taxon>Pseudomonadati</taxon>
        <taxon>Pseudomonadota</taxon>
        <taxon>Gammaproteobacteria</taxon>
        <taxon>Pseudomonadales</taxon>
        <taxon>Pseudomonadaceae</taxon>
        <taxon>Pseudomonas</taxon>
    </lineage>
</organism>
<dbReference type="PANTHER" id="PTHR34821">
    <property type="entry name" value="INNER MEMBRANE PROTEIN YDCZ"/>
    <property type="match status" value="1"/>
</dbReference>
<evidence type="ECO:0000313" key="3">
    <source>
        <dbReference type="Proteomes" id="UP000054197"/>
    </source>
</evidence>
<comment type="caution">
    <text evidence="2">The sequence shown here is derived from an EMBL/GenBank/DDBJ whole genome shotgun (WGS) entry which is preliminary data.</text>
</comment>
<dbReference type="GeneID" id="45486071"/>
<dbReference type="EMBL" id="LKEF01000066">
    <property type="protein sequence ID" value="KTB56688.1"/>
    <property type="molecule type" value="Genomic_DNA"/>
</dbReference>